<evidence type="ECO:0000256" key="5">
    <source>
        <dbReference type="ARBA" id="ARBA00023242"/>
    </source>
</evidence>
<dbReference type="EMBL" id="JAVFWL010000002">
    <property type="protein sequence ID" value="KAK6732870.1"/>
    <property type="molecule type" value="Genomic_DNA"/>
</dbReference>
<feature type="compositionally biased region" description="Polar residues" evidence="7">
    <location>
        <begin position="10"/>
        <end position="26"/>
    </location>
</feature>
<keyword evidence="2" id="KW-0805">Transcription regulation</keyword>
<evidence type="ECO:0000256" key="4">
    <source>
        <dbReference type="ARBA" id="ARBA00023163"/>
    </source>
</evidence>
<feature type="domain" description="T-box" evidence="8">
    <location>
        <begin position="112"/>
        <end position="257"/>
    </location>
</feature>
<dbReference type="SMART" id="SM00425">
    <property type="entry name" value="TBOX"/>
    <property type="match status" value="1"/>
</dbReference>
<comment type="caution">
    <text evidence="9">The sequence shown here is derived from an EMBL/GenBank/DDBJ whole genome shotgun (WGS) entry which is preliminary data.</text>
</comment>
<dbReference type="Proteomes" id="UP001303046">
    <property type="component" value="Unassembled WGS sequence"/>
</dbReference>
<evidence type="ECO:0000313" key="10">
    <source>
        <dbReference type="Proteomes" id="UP001303046"/>
    </source>
</evidence>
<dbReference type="PROSITE" id="PS01264">
    <property type="entry name" value="TBOX_2"/>
    <property type="match status" value="1"/>
</dbReference>
<evidence type="ECO:0000256" key="2">
    <source>
        <dbReference type="ARBA" id="ARBA00023015"/>
    </source>
</evidence>
<accession>A0ABR1C603</accession>
<dbReference type="PROSITE" id="PS50252">
    <property type="entry name" value="TBOX_3"/>
    <property type="match status" value="1"/>
</dbReference>
<keyword evidence="5 6" id="KW-0539">Nucleus</keyword>
<dbReference type="PANTHER" id="PTHR11267">
    <property type="entry name" value="T-BOX PROTEIN-RELATED"/>
    <property type="match status" value="1"/>
</dbReference>
<reference evidence="9 10" key="1">
    <citation type="submission" date="2023-08" db="EMBL/GenBank/DDBJ databases">
        <title>A Necator americanus chromosomal reference genome.</title>
        <authorList>
            <person name="Ilik V."/>
            <person name="Petrzelkova K.J."/>
            <person name="Pardy F."/>
            <person name="Fuh T."/>
            <person name="Niatou-Singa F.S."/>
            <person name="Gouil Q."/>
            <person name="Baker L."/>
            <person name="Ritchie M.E."/>
            <person name="Jex A.R."/>
            <person name="Gazzola D."/>
            <person name="Li H."/>
            <person name="Toshio Fujiwara R."/>
            <person name="Zhan B."/>
            <person name="Aroian R.V."/>
            <person name="Pafco B."/>
            <person name="Schwarz E.M."/>
        </authorList>
    </citation>
    <scope>NUCLEOTIDE SEQUENCE [LARGE SCALE GENOMIC DNA]</scope>
    <source>
        <strain evidence="9 10">Aroian</strain>
        <tissue evidence="9">Whole animal</tissue>
    </source>
</reference>
<organism evidence="9 10">
    <name type="scientific">Necator americanus</name>
    <name type="common">Human hookworm</name>
    <dbReference type="NCBI Taxonomy" id="51031"/>
    <lineage>
        <taxon>Eukaryota</taxon>
        <taxon>Metazoa</taxon>
        <taxon>Ecdysozoa</taxon>
        <taxon>Nematoda</taxon>
        <taxon>Chromadorea</taxon>
        <taxon>Rhabditida</taxon>
        <taxon>Rhabditina</taxon>
        <taxon>Rhabditomorpha</taxon>
        <taxon>Strongyloidea</taxon>
        <taxon>Ancylostomatidae</taxon>
        <taxon>Bunostominae</taxon>
        <taxon>Necator</taxon>
    </lineage>
</organism>
<dbReference type="InterPro" id="IPR008967">
    <property type="entry name" value="p53-like_TF_DNA-bd_sf"/>
</dbReference>
<gene>
    <name evidence="9" type="primary">Necator_chrII.g4734</name>
    <name evidence="9" type="ORF">RB195_016942</name>
</gene>
<dbReference type="InterPro" id="IPR018186">
    <property type="entry name" value="TF_T-box_CS"/>
</dbReference>
<sequence>MAKRGLVEQPSCSSTTNTTNVHGCSGASSAKRARFSVAALLDARPTSPESPDFSPCPSPDSVPIQSKQCTTLSSNTNSGSPPGKTSQTPSKGDPLDGIECRLEGAELWEKFYELGTEMIITKSGRYRYIYNKSAWLTAGKAEPAPKNRLYLHPDSPYTGEQLLKQVVSFEKAKLTNNEIDKAGHLILNSMHKYQPRIHLVRRNKGQHLDHNKVNLADEVHRTFVFPETQFMAVTAYQNQLITKLKIEKNPFAKGFRDPSGRSPEYENDSRPELPLIMPMYNPVLFQQALLSQYYLKAAAARVIPSLNPTVLSHVLLSQIPPIPNSDVTLANINNSPAKSESLPI</sequence>
<comment type="subcellular location">
    <subcellularLocation>
        <location evidence="1 6">Nucleus</location>
    </subcellularLocation>
</comment>
<feature type="region of interest" description="Disordered" evidence="7">
    <location>
        <begin position="1"/>
        <end position="26"/>
    </location>
</feature>
<evidence type="ECO:0000256" key="7">
    <source>
        <dbReference type="SAM" id="MobiDB-lite"/>
    </source>
</evidence>
<dbReference type="InterPro" id="IPR001699">
    <property type="entry name" value="TF_T-box"/>
</dbReference>
<dbReference type="Pfam" id="PF00907">
    <property type="entry name" value="T-box"/>
    <property type="match status" value="2"/>
</dbReference>
<dbReference type="InterPro" id="IPR036960">
    <property type="entry name" value="T-box_sf"/>
</dbReference>
<dbReference type="InterPro" id="IPR046360">
    <property type="entry name" value="T-box_DNA-bd"/>
</dbReference>
<evidence type="ECO:0000256" key="6">
    <source>
        <dbReference type="PROSITE-ProRule" id="PRU00201"/>
    </source>
</evidence>
<feature type="region of interest" description="Disordered" evidence="7">
    <location>
        <begin position="41"/>
        <end position="96"/>
    </location>
</feature>
<evidence type="ECO:0000256" key="3">
    <source>
        <dbReference type="ARBA" id="ARBA00023125"/>
    </source>
</evidence>
<evidence type="ECO:0000259" key="8">
    <source>
        <dbReference type="PROSITE" id="PS50252"/>
    </source>
</evidence>
<dbReference type="Gene3D" id="2.60.40.820">
    <property type="entry name" value="Transcription factor, T-box"/>
    <property type="match status" value="2"/>
</dbReference>
<dbReference type="SUPFAM" id="SSF49417">
    <property type="entry name" value="p53-like transcription factors"/>
    <property type="match status" value="1"/>
</dbReference>
<dbReference type="PANTHER" id="PTHR11267:SF190">
    <property type="entry name" value="T-BOX TRANSCRIPTION FACTOR TBX20"/>
    <property type="match status" value="1"/>
</dbReference>
<keyword evidence="3 6" id="KW-0238">DNA-binding</keyword>
<feature type="compositionally biased region" description="Polar residues" evidence="7">
    <location>
        <begin position="64"/>
        <end position="90"/>
    </location>
</feature>
<protein>
    <recommendedName>
        <fullName evidence="8">T-box domain-containing protein</fullName>
    </recommendedName>
</protein>
<comment type="caution">
    <text evidence="6">Lacks conserved residue(s) required for the propagation of feature annotation.</text>
</comment>
<evidence type="ECO:0000313" key="9">
    <source>
        <dbReference type="EMBL" id="KAK6732870.1"/>
    </source>
</evidence>
<evidence type="ECO:0000256" key="1">
    <source>
        <dbReference type="ARBA" id="ARBA00004123"/>
    </source>
</evidence>
<proteinExistence type="predicted"/>
<name>A0ABR1C603_NECAM</name>
<keyword evidence="10" id="KW-1185">Reference proteome</keyword>
<keyword evidence="4" id="KW-0804">Transcription</keyword>